<gene>
    <name evidence="3" type="ORF">OCV99_03640</name>
</gene>
<evidence type="ECO:0000259" key="2">
    <source>
        <dbReference type="Pfam" id="PF26078"/>
    </source>
</evidence>
<sequence>MIAELDNLPEISFIDDITLDDIQSQMQLDYEERYEALTGKPCKLRRADPAALLLYACSIQIFQALLYVDRAGKQDLLKYSYGGYMDNLAAIRGITRLDAQPSVTTVRFTLSAAMEETKTIPAGTRVTNGEMYFETDEYGEVKAGDTYVDIPCTCQTDGNSGNGIAIGEINILVDSLPYIDSVENLEVTTGGADIEDDEALAERIYIAPSSYSVAGPDDAYEYYTKAFNQSITSVRVLSPAPTEVEIRFLVADGDIPTQTMIDNLKDFLKDENIRPLTDKVDVLAPEQQSFDIELAYYINKSDMAKSESIQNAVDTAITEYIQWQTYTIGRDINPSELIKRIIAAGAKRCDVTSPVFTPVAGNTVARMKTKTVAYGGLEDD</sequence>
<dbReference type="PANTHER" id="PTHR37829:SF3">
    <property type="entry name" value="PROTEIN JAYE-RELATED"/>
    <property type="match status" value="1"/>
</dbReference>
<dbReference type="PANTHER" id="PTHR37829">
    <property type="entry name" value="PHAGE-LIKE ELEMENT PBSX PROTEIN XKDT"/>
    <property type="match status" value="1"/>
</dbReference>
<protein>
    <submittedName>
        <fullName evidence="3">Baseplate J/gp47 family protein</fullName>
    </submittedName>
</protein>
<dbReference type="InterPro" id="IPR052399">
    <property type="entry name" value="Phage_Baseplate_Assmbl_Protein"/>
</dbReference>
<evidence type="ECO:0000313" key="4">
    <source>
        <dbReference type="Proteomes" id="UP001652431"/>
    </source>
</evidence>
<dbReference type="RefSeq" id="WP_158368284.1">
    <property type="nucleotide sequence ID" value="NZ_JAOQJU010000002.1"/>
</dbReference>
<dbReference type="PIRSF" id="PIRSF020481">
    <property type="entry name" value="BAP"/>
    <property type="match status" value="1"/>
</dbReference>
<evidence type="ECO:0000259" key="1">
    <source>
        <dbReference type="Pfam" id="PF04865"/>
    </source>
</evidence>
<dbReference type="Proteomes" id="UP001652431">
    <property type="component" value="Unassembled WGS sequence"/>
</dbReference>
<feature type="domain" description="Baseplate J-like central" evidence="2">
    <location>
        <begin position="213"/>
        <end position="284"/>
    </location>
</feature>
<dbReference type="EMBL" id="JAOQJU010000002">
    <property type="protein sequence ID" value="MCU6685658.1"/>
    <property type="molecule type" value="Genomic_DNA"/>
</dbReference>
<dbReference type="InterPro" id="IPR058531">
    <property type="entry name" value="Baseplate_J_M"/>
</dbReference>
<reference evidence="3 4" key="1">
    <citation type="journal article" date="2021" name="ISME Commun">
        <title>Automated analysis of genomic sequences facilitates high-throughput and comprehensive description of bacteria.</title>
        <authorList>
            <person name="Hitch T.C.A."/>
        </authorList>
    </citation>
    <scope>NUCLEOTIDE SEQUENCE [LARGE SCALE GENOMIC DNA]</scope>
    <source>
        <strain evidence="3 4">Sanger_03</strain>
    </source>
</reference>
<keyword evidence="4" id="KW-1185">Reference proteome</keyword>
<dbReference type="Pfam" id="PF04865">
    <property type="entry name" value="Baseplate_J"/>
    <property type="match status" value="1"/>
</dbReference>
<proteinExistence type="predicted"/>
<dbReference type="Pfam" id="PF26078">
    <property type="entry name" value="Baseplate_J_M"/>
    <property type="match status" value="1"/>
</dbReference>
<accession>A0ABT2RJS4</accession>
<organism evidence="3 4">
    <name type="scientific">Dorea acetigenes</name>
    <dbReference type="NCBI Taxonomy" id="2981787"/>
    <lineage>
        <taxon>Bacteria</taxon>
        <taxon>Bacillati</taxon>
        <taxon>Bacillota</taxon>
        <taxon>Clostridia</taxon>
        <taxon>Lachnospirales</taxon>
        <taxon>Lachnospiraceae</taxon>
        <taxon>Dorea</taxon>
    </lineage>
</organism>
<dbReference type="InterPro" id="IPR014507">
    <property type="entry name" value="Baseplate_assembly_J_pred"/>
</dbReference>
<comment type="caution">
    <text evidence="3">The sequence shown here is derived from an EMBL/GenBank/DDBJ whole genome shotgun (WGS) entry which is preliminary data.</text>
</comment>
<name>A0ABT2RJS4_9FIRM</name>
<feature type="domain" description="Baseplate protein J-like barrel" evidence="1">
    <location>
        <begin position="105"/>
        <end position="191"/>
    </location>
</feature>
<evidence type="ECO:0000313" key="3">
    <source>
        <dbReference type="EMBL" id="MCU6685658.1"/>
    </source>
</evidence>
<dbReference type="InterPro" id="IPR006949">
    <property type="entry name" value="Barrel_Baseplate_J-like"/>
</dbReference>